<evidence type="ECO:0000313" key="3">
    <source>
        <dbReference type="Proteomes" id="UP000235649"/>
    </source>
</evidence>
<gene>
    <name evidence="2" type="ORF">CBP76_00470</name>
</gene>
<dbReference type="EMBL" id="NIPR01000001">
    <property type="protein sequence ID" value="PMD73852.1"/>
    <property type="molecule type" value="Genomic_DNA"/>
</dbReference>
<organism evidence="2 3">
    <name type="scientific">Companilactobacillus nuruki</name>
    <dbReference type="NCBI Taxonomy" id="1993540"/>
    <lineage>
        <taxon>Bacteria</taxon>
        <taxon>Bacillati</taxon>
        <taxon>Bacillota</taxon>
        <taxon>Bacilli</taxon>
        <taxon>Lactobacillales</taxon>
        <taxon>Lactobacillaceae</taxon>
        <taxon>Companilactobacillus</taxon>
    </lineage>
</organism>
<keyword evidence="1" id="KW-0472">Membrane</keyword>
<sequence length="88" mass="10110">MLIFLLLLSFFVLSEVTVQKGLMPKFLKDMSAGKLILFSLMMILLTVFIGFFIKQIMILVILVTIYSSIVISNHYMAAFQKMERGKKI</sequence>
<proteinExistence type="predicted"/>
<evidence type="ECO:0000256" key="1">
    <source>
        <dbReference type="SAM" id="Phobius"/>
    </source>
</evidence>
<feature type="transmembrane region" description="Helical" evidence="1">
    <location>
        <begin position="34"/>
        <end position="53"/>
    </location>
</feature>
<keyword evidence="3" id="KW-1185">Reference proteome</keyword>
<accession>A0A2N7AXQ5</accession>
<keyword evidence="1" id="KW-1133">Transmembrane helix</keyword>
<feature type="transmembrane region" description="Helical" evidence="1">
    <location>
        <begin position="58"/>
        <end position="77"/>
    </location>
</feature>
<name>A0A2N7AXQ5_9LACO</name>
<keyword evidence="1" id="KW-0812">Transmembrane</keyword>
<dbReference type="Proteomes" id="UP000235649">
    <property type="component" value="Unassembled WGS sequence"/>
</dbReference>
<dbReference type="AlphaFoldDB" id="A0A2N7AXQ5"/>
<reference evidence="2 3" key="1">
    <citation type="submission" date="2017-05" db="EMBL/GenBank/DDBJ databases">
        <title>Lactobacillus nurukis nov., sp. nov., isolated from nuruk.</title>
        <authorList>
            <person name="Kim S.-J."/>
        </authorList>
    </citation>
    <scope>NUCLEOTIDE SEQUENCE [LARGE SCALE GENOMIC DNA]</scope>
    <source>
        <strain evidence="2 3">SYF10-1a</strain>
    </source>
</reference>
<evidence type="ECO:0000313" key="2">
    <source>
        <dbReference type="EMBL" id="PMD73852.1"/>
    </source>
</evidence>
<protein>
    <submittedName>
        <fullName evidence="2">Uncharacterized protein</fullName>
    </submittedName>
</protein>
<comment type="caution">
    <text evidence="2">The sequence shown here is derived from an EMBL/GenBank/DDBJ whole genome shotgun (WGS) entry which is preliminary data.</text>
</comment>